<proteinExistence type="predicted"/>
<name>A0ABR7K7Z3_9FIRM</name>
<dbReference type="InterPro" id="IPR029052">
    <property type="entry name" value="Metallo-depent_PP-like"/>
</dbReference>
<dbReference type="Proteomes" id="UP000603474">
    <property type="component" value="Unassembled WGS sequence"/>
</dbReference>
<dbReference type="RefSeq" id="WP_187011489.1">
    <property type="nucleotide sequence ID" value="NZ_JACRWG010000001.1"/>
</dbReference>
<organism evidence="1 2">
    <name type="scientific">Catenibacterium faecis</name>
    <dbReference type="NCBI Taxonomy" id="2764323"/>
    <lineage>
        <taxon>Bacteria</taxon>
        <taxon>Bacillati</taxon>
        <taxon>Bacillota</taxon>
        <taxon>Erysipelotrichia</taxon>
        <taxon>Erysipelotrichales</taxon>
        <taxon>Coprobacillaceae</taxon>
        <taxon>Catenibacterium</taxon>
    </lineage>
</organism>
<evidence type="ECO:0000313" key="1">
    <source>
        <dbReference type="EMBL" id="MBC6008758.1"/>
    </source>
</evidence>
<keyword evidence="2" id="KW-1185">Reference proteome</keyword>
<dbReference type="SUPFAM" id="SSF56300">
    <property type="entry name" value="Metallo-dependent phosphatases"/>
    <property type="match status" value="1"/>
</dbReference>
<evidence type="ECO:0000313" key="2">
    <source>
        <dbReference type="Proteomes" id="UP000603474"/>
    </source>
</evidence>
<reference evidence="1 2" key="1">
    <citation type="submission" date="2020-08" db="EMBL/GenBank/DDBJ databases">
        <authorList>
            <person name="Liu C."/>
            <person name="Sun Q."/>
        </authorList>
    </citation>
    <scope>NUCLEOTIDE SEQUENCE [LARGE SCALE GENOMIC DNA]</scope>
    <source>
        <strain evidence="1 2">NSJ-22</strain>
    </source>
</reference>
<dbReference type="EMBL" id="JACRWG010000001">
    <property type="protein sequence ID" value="MBC6008758.1"/>
    <property type="molecule type" value="Genomic_DNA"/>
</dbReference>
<sequence>MLYGNHNLGKYSIHNKGTVEEITSLIESNGIYMSNDEITLIGRSDYSLHDRKEMSSYELNNSTYNIVLDHQPRELEKCSNNNADLHLSGYTHAGQIFPLYYDYEFLNINELNYGLETDNQMNAINTSVFLDRDFQLEPNNIVNM</sequence>
<comment type="caution">
    <text evidence="1">The sequence shown here is derived from an EMBL/GenBank/DDBJ whole genome shotgun (WGS) entry which is preliminary data.</text>
</comment>
<accession>A0ABR7K7Z3</accession>
<gene>
    <name evidence="1" type="ORF">H8909_00560</name>
</gene>
<protein>
    <submittedName>
        <fullName evidence="1">Uncharacterized protein</fullName>
    </submittedName>
</protein>